<gene>
    <name evidence="3" type="ORF">SAMN06297468_0778</name>
</gene>
<organism evidence="3 4">
    <name type="scientific">Altererythrobacter xiamenensis</name>
    <dbReference type="NCBI Taxonomy" id="1316679"/>
    <lineage>
        <taxon>Bacteria</taxon>
        <taxon>Pseudomonadati</taxon>
        <taxon>Pseudomonadota</taxon>
        <taxon>Alphaproteobacteria</taxon>
        <taxon>Sphingomonadales</taxon>
        <taxon>Erythrobacteraceae</taxon>
        <taxon>Altererythrobacter</taxon>
    </lineage>
</organism>
<feature type="transmembrane region" description="Helical" evidence="1">
    <location>
        <begin position="190"/>
        <end position="215"/>
    </location>
</feature>
<dbReference type="OrthoDB" id="7391073at2"/>
<keyword evidence="4" id="KW-1185">Reference proteome</keyword>
<sequence length="271" mass="28352">MKFDMGRAWSDAVAMLTANKDLVLIMGAVFLFLPSLMLAVIAPGTELEQAAQNPDAMQAAFAAYMAENWPVMLVYGLASTIGTLAILALLGRSQRPTVGEAIGIGAKAVLPYLAASLILGFLIGIAAVLVGVAAATAGVAVGVILGFVVVILAILLMIRMVLIAPVMAIEDKLNPIAAIKRSWSLVKGNTRYVFAFMVLLIIALIVVSMVLGIIFSLISAMAGSGEVALWIDGILSSLMGAVFSLLFLAIYAAIHRQLAGPSTETISETFD</sequence>
<feature type="transmembrane region" description="Helical" evidence="1">
    <location>
        <begin position="227"/>
        <end position="254"/>
    </location>
</feature>
<evidence type="ECO:0000256" key="1">
    <source>
        <dbReference type="SAM" id="Phobius"/>
    </source>
</evidence>
<keyword evidence="1" id="KW-0812">Transmembrane</keyword>
<proteinExistence type="predicted"/>
<dbReference type="EMBL" id="FXWG01000001">
    <property type="protein sequence ID" value="SMQ62961.1"/>
    <property type="molecule type" value="Genomic_DNA"/>
</dbReference>
<protein>
    <submittedName>
        <fullName evidence="3">Membrane domain of glycerophosphoryl diester phosphodiesterase</fullName>
    </submittedName>
</protein>
<keyword evidence="1" id="KW-0472">Membrane</keyword>
<feature type="transmembrane region" description="Helical" evidence="1">
    <location>
        <begin position="21"/>
        <end position="42"/>
    </location>
</feature>
<dbReference type="AlphaFoldDB" id="A0A1Y6EP13"/>
<keyword evidence="1" id="KW-1133">Transmembrane helix</keyword>
<feature type="transmembrane region" description="Helical" evidence="1">
    <location>
        <begin position="143"/>
        <end position="169"/>
    </location>
</feature>
<feature type="transmembrane region" description="Helical" evidence="1">
    <location>
        <begin position="72"/>
        <end position="91"/>
    </location>
</feature>
<evidence type="ECO:0000259" key="2">
    <source>
        <dbReference type="Pfam" id="PF25231"/>
    </source>
</evidence>
<evidence type="ECO:0000313" key="4">
    <source>
        <dbReference type="Proteomes" id="UP000194420"/>
    </source>
</evidence>
<dbReference type="RefSeq" id="WP_086436668.1">
    <property type="nucleotide sequence ID" value="NZ_FXWG01000001.1"/>
</dbReference>
<name>A0A1Y6EP13_9SPHN</name>
<dbReference type="Pfam" id="PF25231">
    <property type="entry name" value="DUF7847"/>
    <property type="match status" value="1"/>
</dbReference>
<evidence type="ECO:0000313" key="3">
    <source>
        <dbReference type="EMBL" id="SMQ62961.1"/>
    </source>
</evidence>
<reference evidence="4" key="1">
    <citation type="submission" date="2017-04" db="EMBL/GenBank/DDBJ databases">
        <authorList>
            <person name="Varghese N."/>
            <person name="Submissions S."/>
        </authorList>
    </citation>
    <scope>NUCLEOTIDE SEQUENCE [LARGE SCALE GENOMIC DNA]</scope>
</reference>
<feature type="domain" description="DUF7847" evidence="2">
    <location>
        <begin position="7"/>
        <end position="258"/>
    </location>
</feature>
<accession>A0A1Y6EP13</accession>
<dbReference type="InterPro" id="IPR057169">
    <property type="entry name" value="DUF7847"/>
</dbReference>
<dbReference type="Proteomes" id="UP000194420">
    <property type="component" value="Unassembled WGS sequence"/>
</dbReference>
<feature type="transmembrane region" description="Helical" evidence="1">
    <location>
        <begin position="112"/>
        <end position="137"/>
    </location>
</feature>